<proteinExistence type="predicted"/>
<organism evidence="1 2">
    <name type="scientific">Delftia tsuruhatensis</name>
    <dbReference type="NCBI Taxonomy" id="180282"/>
    <lineage>
        <taxon>Bacteria</taxon>
        <taxon>Pseudomonadati</taxon>
        <taxon>Pseudomonadota</taxon>
        <taxon>Betaproteobacteria</taxon>
        <taxon>Burkholderiales</taxon>
        <taxon>Comamonadaceae</taxon>
        <taxon>Delftia</taxon>
    </lineage>
</organism>
<keyword evidence="2" id="KW-1185">Reference proteome</keyword>
<name>A0ABN4SV49_9BURK</name>
<protein>
    <submittedName>
        <fullName evidence="1">Uncharacterized protein</fullName>
    </submittedName>
</protein>
<dbReference type="Proteomes" id="UP000095607">
    <property type="component" value="Chromosome"/>
</dbReference>
<gene>
    <name evidence="1" type="ORF">BI380_23325</name>
</gene>
<reference evidence="1 2" key="1">
    <citation type="submission" date="2016-09" db="EMBL/GenBank/DDBJ databases">
        <title>Complete genome sequence of Deltia acidovorans CM13 isolated from murine proximal colonic tissue.</title>
        <authorList>
            <person name="Saffarian A."/>
        </authorList>
    </citation>
    <scope>NUCLEOTIDE SEQUENCE [LARGE SCALE GENOMIC DNA]</scope>
    <source>
        <strain evidence="1 2">CM13</strain>
    </source>
</reference>
<sequence>MQPLARQQEPLVGSYMHVLVTMEVAGSSQVLKKGPEPVFRSQQEEILAGIEGEYIPAAVWRGAAGQMALYVTDSGLKKLSESGLVSAIKPVVGNLDIFDPGEELKKIEREIRRKGSALISVVPACVQRKESAGGAAGPDPCGDIEVRKRAFIGSLHPGHFKGFWMEGTMAMGQMWGKAYPQGNPSVDLDARIEGLYELKSRKDVLSLNLVNRDLKRLDADVHIPRVAWHTAALDSFPHGAGAVVRIGLRSYPGYAPRISMLTGPELREQEASVRRVFIEIMEDLEPGSTEALDLKPQMSGLLPVAEVRLKRESFLRMHAHPDPRIARVDWGTWVPFP</sequence>
<evidence type="ECO:0000313" key="2">
    <source>
        <dbReference type="Proteomes" id="UP000095607"/>
    </source>
</evidence>
<accession>A0ABN4SV49</accession>
<evidence type="ECO:0000313" key="1">
    <source>
        <dbReference type="EMBL" id="AOV06052.1"/>
    </source>
</evidence>
<dbReference type="EMBL" id="CP017420">
    <property type="protein sequence ID" value="AOV06052.1"/>
    <property type="molecule type" value="Genomic_DNA"/>
</dbReference>